<evidence type="ECO:0008006" key="3">
    <source>
        <dbReference type="Google" id="ProtNLM"/>
    </source>
</evidence>
<comment type="caution">
    <text evidence="1">The sequence shown here is derived from an EMBL/GenBank/DDBJ whole genome shotgun (WGS) entry which is preliminary data.</text>
</comment>
<dbReference type="AlphaFoldDB" id="A0A1E5TC81"/>
<evidence type="ECO:0000313" key="2">
    <source>
        <dbReference type="Proteomes" id="UP000095713"/>
    </source>
</evidence>
<dbReference type="RefSeq" id="WP_069829226.1">
    <property type="nucleotide sequence ID" value="NZ_MDJD01000014.1"/>
</dbReference>
<evidence type="ECO:0000313" key="1">
    <source>
        <dbReference type="EMBL" id="OEK08971.1"/>
    </source>
</evidence>
<keyword evidence="2" id="KW-1185">Reference proteome</keyword>
<protein>
    <recommendedName>
        <fullName evidence="3">Glycosyl hydrolase 36 catalytic domain-containing protein</fullName>
    </recommendedName>
</protein>
<dbReference type="EMBL" id="MDJD01000014">
    <property type="protein sequence ID" value="OEK08971.1"/>
    <property type="molecule type" value="Genomic_DNA"/>
</dbReference>
<sequence>MGTNTIHLKEKTCSNNEEIIKGTLINFENETYYKISNSHAMRPFFMSIVSDSNHWMFISSNGGLTAGRKNADSSLFPYYTDDKITESAEITGSKSIFQIKLHGKTYLWEPFSIRQMGLYKIQQNLYKNSYGNKVVFEEINEDLGVTYRYQWNSSNEFGFVKKSKFINNSNSKIEVTLLDGLQNIVPYGVGADLQNSRSNLVDAYKRCELQKTSGLGIYTLSAIIVDKAEPSEALKASIVWSLGLENPIYLLSSLQLDNFRAGKTVQQEEDVKAEKGAYFVSTTLNLQPEEAKTWCFVANVNQTISQIKIISKRIKSELDLKYVQEDINIGTKNLIALATASDGLQLTADTLINIRHFSNTLFNIMRGGIFDNNYNIEKNDFIKYIKKANANVFKSKEDLLNDLPSTFTQNQIKNLARNNYNEDFKRLCLEYLPLKFSRRHGDPSRPWNKFSINTRSEIDGSKILDYEGNWRDIFQNWEALAHAYPEFIESMIYKFLNASTFDGYNPYRVTKDGFDWEIIEENDPWSYIGYWGDHQIIYLLKFLEFTEDHYPGAIEKQFIQDIFVYANVPYKIKSYEEILTNPKDTIDFDYELNDKINEKKNQIGADGALLEDKNANIYKVNLIEKLLVTVLAKLSNFIPEAGIWLNTQRPEWNDANNALVGNGVSMVTLFYLQRFLNFFEKIVFKSKIDEVEVSEALELFFSTLTSVLEVNKHILNGVISNEDRKIVLDGLGKAGSDYRSCIYENGFTNKKSKINKQDLLGFFKLVKLYLEHTIKANKREDNLYHAYNLMTIENDKEVSISYLPEMLEGQVAVLSSGYLSPQEALNLLDSLKSSALFRPDQYSYILYPDKELPCFDEKNNIPNEYVTKSQLFTQLTNDGNTQIIEKDILGQFHFNGNFNNANSLKEALAKLPKKYKNLVDQDTKLVLEMFEDVFNHKAFTGRSGTFYGYEGLGSIYWHMVSKLLLAVQENCLLAINTNQSDVVIGKLLEHYYEIQAGIGVNKSPELYGAFPTDPYSHTPATKGAQQPGMTGQVKEDVLCRLGELGVFVNAGELCFNPRLLRENEFIKTQKTFKYRSIKKQEKEIELSKGSLCFTYCQIPIIYKLSEKESLKVVLDDESVLEFESLSLNTNMTRHIFERTGIVDRIEVSIKKNLF</sequence>
<name>A0A1E5TC81_9FLAO</name>
<reference evidence="1 2" key="1">
    <citation type="submission" date="2016-05" db="EMBL/GenBank/DDBJ databases">
        <title>Draft Genome Sequence of Algibacter sp. Strain SK-16 Isolated from the Surface Water of Aburatsubo Inlet.</title>
        <authorList>
            <person name="Wong S.-K."/>
            <person name="Yoshizawa S."/>
            <person name="Nakajima Y."/>
            <person name="Ogura Y."/>
            <person name="Tetsuya H."/>
            <person name="Hamasaki K."/>
        </authorList>
    </citation>
    <scope>NUCLEOTIDE SEQUENCE [LARGE SCALE GENOMIC DNA]</scope>
    <source>
        <strain evidence="1 2">SK-16</strain>
    </source>
</reference>
<accession>A0A1E5TC81</accession>
<proteinExistence type="predicted"/>
<organism evidence="1 2">
    <name type="scientific">Flavivirga aquatica</name>
    <dbReference type="NCBI Taxonomy" id="1849968"/>
    <lineage>
        <taxon>Bacteria</taxon>
        <taxon>Pseudomonadati</taxon>
        <taxon>Bacteroidota</taxon>
        <taxon>Flavobacteriia</taxon>
        <taxon>Flavobacteriales</taxon>
        <taxon>Flavobacteriaceae</taxon>
        <taxon>Flavivirga</taxon>
    </lineage>
</organism>
<dbReference type="STRING" id="1849968.A8C32_13785"/>
<dbReference type="Proteomes" id="UP000095713">
    <property type="component" value="Unassembled WGS sequence"/>
</dbReference>
<dbReference type="OrthoDB" id="219241at2"/>
<gene>
    <name evidence="1" type="ORF">A8C32_13785</name>
</gene>